<feature type="region of interest" description="Disordered" evidence="1">
    <location>
        <begin position="84"/>
        <end position="132"/>
    </location>
</feature>
<evidence type="ECO:0000313" key="3">
    <source>
        <dbReference type="Proteomes" id="UP000694044"/>
    </source>
</evidence>
<gene>
    <name evidence="2" type="ORF">PHYPSEUDO_003546</name>
</gene>
<evidence type="ECO:0000256" key="1">
    <source>
        <dbReference type="SAM" id="MobiDB-lite"/>
    </source>
</evidence>
<sequence>MIPRPWTSQKVPVAAPVVNISKHALEVLPHTRVATLTETDRLPLGTNFVRPGSYKYEEREFLVYENTRSRATERRLDAEARELERNAPSAVERPTYPRPTGILRRADSGPGSRSVAMAVTNSSQTPSVQGEDVSGVTTTAYDYSEFPGGASTSEVDAEQELARVFPATKDGPAPSALAQSFMMVATAGDTLDADPAVYFHQGPE</sequence>
<dbReference type="AlphaFoldDB" id="A0A8T1VQP8"/>
<reference evidence="2" key="1">
    <citation type="submission" date="2021-02" db="EMBL/GenBank/DDBJ databases">
        <authorList>
            <person name="Palmer J.M."/>
        </authorList>
    </citation>
    <scope>NUCLEOTIDE SEQUENCE</scope>
    <source>
        <strain evidence="2">SCRP734</strain>
    </source>
</reference>
<protein>
    <submittedName>
        <fullName evidence="2">Uncharacterized protein</fullName>
    </submittedName>
</protein>
<evidence type="ECO:0000313" key="2">
    <source>
        <dbReference type="EMBL" id="KAG7383567.1"/>
    </source>
</evidence>
<dbReference type="EMBL" id="JAGDFM010000173">
    <property type="protein sequence ID" value="KAG7383567.1"/>
    <property type="molecule type" value="Genomic_DNA"/>
</dbReference>
<comment type="caution">
    <text evidence="2">The sequence shown here is derived from an EMBL/GenBank/DDBJ whole genome shotgun (WGS) entry which is preliminary data.</text>
</comment>
<organism evidence="2 3">
    <name type="scientific">Phytophthora pseudosyringae</name>
    <dbReference type="NCBI Taxonomy" id="221518"/>
    <lineage>
        <taxon>Eukaryota</taxon>
        <taxon>Sar</taxon>
        <taxon>Stramenopiles</taxon>
        <taxon>Oomycota</taxon>
        <taxon>Peronosporomycetes</taxon>
        <taxon>Peronosporales</taxon>
        <taxon>Peronosporaceae</taxon>
        <taxon>Phytophthora</taxon>
    </lineage>
</organism>
<name>A0A8T1VQP8_9STRA</name>
<keyword evidence="3" id="KW-1185">Reference proteome</keyword>
<dbReference type="OrthoDB" id="128850at2759"/>
<feature type="compositionally biased region" description="Polar residues" evidence="1">
    <location>
        <begin position="119"/>
        <end position="128"/>
    </location>
</feature>
<proteinExistence type="predicted"/>
<dbReference type="Proteomes" id="UP000694044">
    <property type="component" value="Unassembled WGS sequence"/>
</dbReference>
<accession>A0A8T1VQP8</accession>